<comment type="caution">
    <text evidence="1">The sequence shown here is derived from an EMBL/GenBank/DDBJ whole genome shotgun (WGS) entry which is preliminary data.</text>
</comment>
<dbReference type="EMBL" id="LAZR01068324">
    <property type="protein sequence ID" value="KKK49852.1"/>
    <property type="molecule type" value="Genomic_DNA"/>
</dbReference>
<evidence type="ECO:0000313" key="1">
    <source>
        <dbReference type="EMBL" id="KKK49852.1"/>
    </source>
</evidence>
<organism evidence="1">
    <name type="scientific">marine sediment metagenome</name>
    <dbReference type="NCBI Taxonomy" id="412755"/>
    <lineage>
        <taxon>unclassified sequences</taxon>
        <taxon>metagenomes</taxon>
        <taxon>ecological metagenomes</taxon>
    </lineage>
</organism>
<sequence>KIIINSDFDPQQRSDKAVPLKPAIYIKSTK</sequence>
<proteinExistence type="predicted"/>
<dbReference type="Gene3D" id="3.30.2320.20">
    <property type="entry name" value="Class I aminoacyl-tRNA synthetases (RS)"/>
    <property type="match status" value="1"/>
</dbReference>
<accession>A0A0F8VZQ1</accession>
<reference evidence="1" key="1">
    <citation type="journal article" date="2015" name="Nature">
        <title>Complex archaea that bridge the gap between prokaryotes and eukaryotes.</title>
        <authorList>
            <person name="Spang A."/>
            <person name="Saw J.H."/>
            <person name="Jorgensen S.L."/>
            <person name="Zaremba-Niedzwiedzka K."/>
            <person name="Martijn J."/>
            <person name="Lind A.E."/>
            <person name="van Eijk R."/>
            <person name="Schleper C."/>
            <person name="Guy L."/>
            <person name="Ettema T.J."/>
        </authorList>
    </citation>
    <scope>NUCLEOTIDE SEQUENCE</scope>
</reference>
<dbReference type="AlphaFoldDB" id="A0A0F8VZQ1"/>
<name>A0A0F8VZQ1_9ZZZZ</name>
<feature type="non-terminal residue" evidence="1">
    <location>
        <position position="1"/>
    </location>
</feature>
<protein>
    <submittedName>
        <fullName evidence="1">Uncharacterized protein</fullName>
    </submittedName>
</protein>
<gene>
    <name evidence="1" type="ORF">LCGC14_3130890</name>
</gene>